<evidence type="ECO:0000313" key="1">
    <source>
        <dbReference type="EMBL" id="GCC53503.1"/>
    </source>
</evidence>
<dbReference type="RefSeq" id="WP_127124152.1">
    <property type="nucleotide sequence ID" value="NZ_BHXQ01000008.1"/>
</dbReference>
<reference evidence="1 2" key="1">
    <citation type="submission" date="2018-11" db="EMBL/GenBank/DDBJ databases">
        <title>Chryseotalea sanarue gen. nov., sp., nov., a member of the family Cytophagaceae, isolated from a brackish lake in Hamamatsu Japan.</title>
        <authorList>
            <person name="Maejima Y."/>
            <person name="Iino T."/>
            <person name="Muraguchi Y."/>
            <person name="Fukuda K."/>
            <person name="Ohkuma M."/>
            <person name="Moriuchi R."/>
            <person name="Dohra H."/>
            <person name="Kimbara K."/>
            <person name="Shintani M."/>
        </authorList>
    </citation>
    <scope>NUCLEOTIDE SEQUENCE [LARGE SCALE GENOMIC DNA]</scope>
    <source>
        <strain evidence="1 2">Ys</strain>
    </source>
</reference>
<dbReference type="Proteomes" id="UP000288227">
    <property type="component" value="Unassembled WGS sequence"/>
</dbReference>
<name>A0A401UF35_9BACT</name>
<evidence type="ECO:0000313" key="2">
    <source>
        <dbReference type="Proteomes" id="UP000288227"/>
    </source>
</evidence>
<protein>
    <submittedName>
        <fullName evidence="1">Uncharacterized protein</fullName>
    </submittedName>
</protein>
<dbReference type="EMBL" id="BHXQ01000008">
    <property type="protein sequence ID" value="GCC53503.1"/>
    <property type="molecule type" value="Genomic_DNA"/>
</dbReference>
<dbReference type="AlphaFoldDB" id="A0A401UF35"/>
<comment type="caution">
    <text evidence="1">The sequence shown here is derived from an EMBL/GenBank/DDBJ whole genome shotgun (WGS) entry which is preliminary data.</text>
</comment>
<proteinExistence type="predicted"/>
<dbReference type="OrthoDB" id="2048906at2"/>
<keyword evidence="2" id="KW-1185">Reference proteome</keyword>
<gene>
    <name evidence="1" type="ORF">SanaruYs_37480</name>
</gene>
<sequence length="210" mass="23091">MQINETTRKILVDRHETGMGFQLVLTLNQSIYAVFNGSRVFEITNSLLDLPTIEEELGDEEYIDVKDVLKIGSLPLFTQTGIVNPGYLGVPASFPLIKEYTLQSPTIFYRIIAHGPADFRYNNGQLSPNTYLTTILDKGYANTGFAVVGRYALPVPLPGRYCIEYEVPAGTVIKSGTVAPNFGQAGGGVEVLLTSKTKVTKRGYQLLSDY</sequence>
<accession>A0A401UF35</accession>
<organism evidence="1 2">
    <name type="scientific">Chryseotalea sanaruensis</name>
    <dbReference type="NCBI Taxonomy" id="2482724"/>
    <lineage>
        <taxon>Bacteria</taxon>
        <taxon>Pseudomonadati</taxon>
        <taxon>Bacteroidota</taxon>
        <taxon>Cytophagia</taxon>
        <taxon>Cytophagales</taxon>
        <taxon>Chryseotaleaceae</taxon>
        <taxon>Chryseotalea</taxon>
    </lineage>
</organism>